<dbReference type="Gene3D" id="3.40.50.20">
    <property type="match status" value="1"/>
</dbReference>
<dbReference type="Pfam" id="PF13535">
    <property type="entry name" value="ATP-grasp_4"/>
    <property type="match status" value="1"/>
</dbReference>
<evidence type="ECO:0000256" key="1">
    <source>
        <dbReference type="ARBA" id="ARBA00022598"/>
    </source>
</evidence>
<dbReference type="EC" id="6.3.2.48" evidence="6"/>
<keyword evidence="3 4" id="KW-0067">ATP-binding</keyword>
<evidence type="ECO:0000256" key="2">
    <source>
        <dbReference type="ARBA" id="ARBA00022741"/>
    </source>
</evidence>
<accession>A0A7M1WCL7</accession>
<dbReference type="AlphaFoldDB" id="A0A7M1WCL7"/>
<proteinExistence type="predicted"/>
<dbReference type="Gene3D" id="3.30.1490.20">
    <property type="entry name" value="ATP-grasp fold, A domain"/>
    <property type="match status" value="1"/>
</dbReference>
<dbReference type="PANTHER" id="PTHR43585:SF2">
    <property type="entry name" value="ATP-GRASP ENZYME FSQD"/>
    <property type="match status" value="1"/>
</dbReference>
<evidence type="ECO:0000259" key="5">
    <source>
        <dbReference type="PROSITE" id="PS50975"/>
    </source>
</evidence>
<reference evidence="6" key="1">
    <citation type="submission" date="2020-08" db="EMBL/GenBank/DDBJ databases">
        <title>Genetic structure, function and evolution of capsule biosynthesis loci in Vibrio parahaemolyticus.</title>
        <authorList>
            <person name="Li L."/>
            <person name="Bian S."/>
        </authorList>
    </citation>
    <scope>NUCLEOTIDE SEQUENCE</scope>
    <source>
        <strain evidence="6">VP5</strain>
    </source>
</reference>
<dbReference type="GO" id="GO:0046872">
    <property type="term" value="F:metal ion binding"/>
    <property type="evidence" value="ECO:0007669"/>
    <property type="project" value="InterPro"/>
</dbReference>
<dbReference type="PROSITE" id="PS50975">
    <property type="entry name" value="ATP_GRASP"/>
    <property type="match status" value="1"/>
</dbReference>
<sequence>MKKFLVLGIGNAQVDLLRFLRNSGKFEVHALSNTEFGRGLQYADKFECINITDKDAVLDYASRNNIDIIYSIGSDVAMPTATFVSEKLGKPCFVSYETAKVCNNKNEFREKLKNCYGAVPFQVLKNAEDINLSSNLRFPLIVKPVDSQGQRGVGTAHNINEVKTLFYTALTYSRSKKVIIEEKIQGEEISVNVYLHNGELVFFLPSGRVSWEEFDGGIIHKHYIPSNLSAEAVTNVERLVKETLSSLSITDGPAYFQIKMSNDTPYLIEVTPRFDGCHMWQLILHSCNVNLLETAIRHLTTSSFNPISIDKVHPYCLEFYCQPPGESFVLPSKEEFLSYEELYYREGDVVREMNGKMEKCGYKIFEL</sequence>
<organism evidence="6">
    <name type="scientific">Vibrio parahaemolyticus</name>
    <dbReference type="NCBI Taxonomy" id="670"/>
    <lineage>
        <taxon>Bacteria</taxon>
        <taxon>Pseudomonadati</taxon>
        <taxon>Pseudomonadota</taxon>
        <taxon>Gammaproteobacteria</taxon>
        <taxon>Vibrionales</taxon>
        <taxon>Vibrionaceae</taxon>
        <taxon>Vibrio</taxon>
    </lineage>
</organism>
<evidence type="ECO:0000313" key="6">
    <source>
        <dbReference type="EMBL" id="QOS24729.1"/>
    </source>
</evidence>
<dbReference type="RefSeq" id="WP_258493273.1">
    <property type="nucleotide sequence ID" value="NZ_JANFTT010000015.1"/>
</dbReference>
<dbReference type="InterPro" id="IPR011761">
    <property type="entry name" value="ATP-grasp"/>
</dbReference>
<dbReference type="Gene3D" id="3.30.470.20">
    <property type="entry name" value="ATP-grasp fold, B domain"/>
    <property type="match status" value="1"/>
</dbReference>
<evidence type="ECO:0000256" key="3">
    <source>
        <dbReference type="ARBA" id="ARBA00022840"/>
    </source>
</evidence>
<protein>
    <submittedName>
        <fullName evidence="6">L-arginine-specific L-amino acid ligase</fullName>
        <ecNumber evidence="6">6.3.2.48</ecNumber>
    </submittedName>
</protein>
<evidence type="ECO:0000256" key="4">
    <source>
        <dbReference type="PROSITE-ProRule" id="PRU00409"/>
    </source>
</evidence>
<dbReference type="SUPFAM" id="SSF56059">
    <property type="entry name" value="Glutathione synthetase ATP-binding domain-like"/>
    <property type="match status" value="1"/>
</dbReference>
<feature type="domain" description="ATP-grasp" evidence="5">
    <location>
        <begin position="108"/>
        <end position="300"/>
    </location>
</feature>
<dbReference type="GO" id="GO:0016874">
    <property type="term" value="F:ligase activity"/>
    <property type="evidence" value="ECO:0007669"/>
    <property type="project" value="UniProtKB-KW"/>
</dbReference>
<dbReference type="GO" id="GO:0005524">
    <property type="term" value="F:ATP binding"/>
    <property type="evidence" value="ECO:0007669"/>
    <property type="project" value="UniProtKB-UniRule"/>
</dbReference>
<keyword evidence="2 4" id="KW-0547">Nucleotide-binding</keyword>
<keyword evidence="1 6" id="KW-0436">Ligase</keyword>
<name>A0A7M1WCL7_VIBPH</name>
<dbReference type="InterPro" id="IPR013815">
    <property type="entry name" value="ATP_grasp_subdomain_1"/>
</dbReference>
<dbReference type="PANTHER" id="PTHR43585">
    <property type="entry name" value="FUMIPYRROLE BIOSYNTHESIS PROTEIN C"/>
    <property type="match status" value="1"/>
</dbReference>
<gene>
    <name evidence="6" type="primary">rizA</name>
    <name evidence="6" type="ORF">VP5_00011</name>
</gene>
<dbReference type="InterPro" id="IPR052032">
    <property type="entry name" value="ATP-dep_AA_Ligase"/>
</dbReference>
<dbReference type="EMBL" id="MT898276">
    <property type="protein sequence ID" value="QOS24729.1"/>
    <property type="molecule type" value="Genomic_DNA"/>
</dbReference>